<dbReference type="RefSeq" id="WP_271205243.1">
    <property type="nucleotide sequence ID" value="NZ_BSFK01000016.1"/>
</dbReference>
<evidence type="ECO:0000313" key="8">
    <source>
        <dbReference type="Proteomes" id="UP001143364"/>
    </source>
</evidence>
<organism evidence="7 8">
    <name type="scientific">Methylopila jiangsuensis</name>
    <dbReference type="NCBI Taxonomy" id="586230"/>
    <lineage>
        <taxon>Bacteria</taxon>
        <taxon>Pseudomonadati</taxon>
        <taxon>Pseudomonadota</taxon>
        <taxon>Alphaproteobacteria</taxon>
        <taxon>Hyphomicrobiales</taxon>
        <taxon>Methylopilaceae</taxon>
        <taxon>Methylopila</taxon>
    </lineage>
</organism>
<evidence type="ECO:0000256" key="1">
    <source>
        <dbReference type="ARBA" id="ARBA00022490"/>
    </source>
</evidence>
<dbReference type="SUPFAM" id="SSF53335">
    <property type="entry name" value="S-adenosyl-L-methionine-dependent methyltransferases"/>
    <property type="match status" value="1"/>
</dbReference>
<dbReference type="Proteomes" id="UP001143364">
    <property type="component" value="Unassembled WGS sequence"/>
</dbReference>
<feature type="binding site" evidence="6">
    <location>
        <position position="86"/>
    </location>
    <ligand>
        <name>S-adenosyl-L-methionine</name>
        <dbReference type="ChEBI" id="CHEBI:59789"/>
    </ligand>
</feature>
<dbReference type="GO" id="GO:0070043">
    <property type="term" value="F:rRNA (guanine-N7-)-methyltransferase activity"/>
    <property type="evidence" value="ECO:0007669"/>
    <property type="project" value="UniProtKB-UniRule"/>
</dbReference>
<evidence type="ECO:0000256" key="4">
    <source>
        <dbReference type="ARBA" id="ARBA00022679"/>
    </source>
</evidence>
<keyword evidence="8" id="KW-1185">Reference proteome</keyword>
<dbReference type="InterPro" id="IPR003682">
    <property type="entry name" value="rRNA_ssu_MeTfrase_G"/>
</dbReference>
<dbReference type="PANTHER" id="PTHR31760:SF0">
    <property type="entry name" value="S-ADENOSYL-L-METHIONINE-DEPENDENT METHYLTRANSFERASES SUPERFAMILY PROTEIN"/>
    <property type="match status" value="1"/>
</dbReference>
<dbReference type="NCBIfam" id="TIGR00138">
    <property type="entry name" value="rsmG_gidB"/>
    <property type="match status" value="1"/>
</dbReference>
<keyword evidence="2 6" id="KW-0698">rRNA processing</keyword>
<comment type="function">
    <text evidence="6">Specifically methylates the N7 position of guanine in position 527 of 16S rRNA.</text>
</comment>
<gene>
    <name evidence="6" type="primary">rsmG</name>
    <name evidence="7" type="ORF">GCM10008171_26450</name>
</gene>
<comment type="similarity">
    <text evidence="6">Belongs to the methyltransferase superfamily. RNA methyltransferase RsmG family.</text>
</comment>
<evidence type="ECO:0000256" key="6">
    <source>
        <dbReference type="HAMAP-Rule" id="MF_00074"/>
    </source>
</evidence>
<feature type="binding site" evidence="6">
    <location>
        <begin position="132"/>
        <end position="133"/>
    </location>
    <ligand>
        <name>S-adenosyl-L-methionine</name>
        <dbReference type="ChEBI" id="CHEBI:59789"/>
    </ligand>
</feature>
<name>A0A9W6JJ83_9HYPH</name>
<dbReference type="EC" id="2.1.1.170" evidence="6"/>
<dbReference type="PANTHER" id="PTHR31760">
    <property type="entry name" value="S-ADENOSYL-L-METHIONINE-DEPENDENT METHYLTRANSFERASES SUPERFAMILY PROTEIN"/>
    <property type="match status" value="1"/>
</dbReference>
<reference evidence="7" key="2">
    <citation type="submission" date="2023-01" db="EMBL/GenBank/DDBJ databases">
        <authorList>
            <person name="Sun Q."/>
            <person name="Evtushenko L."/>
        </authorList>
    </citation>
    <scope>NUCLEOTIDE SEQUENCE</scope>
    <source>
        <strain evidence="7">VKM B-2555</strain>
    </source>
</reference>
<proteinExistence type="inferred from homology"/>
<comment type="catalytic activity">
    <reaction evidence="6">
        <text>guanosine(527) in 16S rRNA + S-adenosyl-L-methionine = N(7)-methylguanosine(527) in 16S rRNA + S-adenosyl-L-homocysteine</text>
        <dbReference type="Rhea" id="RHEA:42732"/>
        <dbReference type="Rhea" id="RHEA-COMP:10209"/>
        <dbReference type="Rhea" id="RHEA-COMP:10210"/>
        <dbReference type="ChEBI" id="CHEBI:57856"/>
        <dbReference type="ChEBI" id="CHEBI:59789"/>
        <dbReference type="ChEBI" id="CHEBI:74269"/>
        <dbReference type="ChEBI" id="CHEBI:74480"/>
        <dbReference type="EC" id="2.1.1.170"/>
    </reaction>
</comment>
<comment type="subcellular location">
    <subcellularLocation>
        <location evidence="6">Cytoplasm</location>
    </subcellularLocation>
</comment>
<comment type="caution">
    <text evidence="6">Lacks conserved residue(s) required for the propagation of feature annotation.</text>
</comment>
<accession>A0A9W6JJ83</accession>
<keyword evidence="5 6" id="KW-0949">S-adenosyl-L-methionine</keyword>
<dbReference type="InterPro" id="IPR029063">
    <property type="entry name" value="SAM-dependent_MTases_sf"/>
</dbReference>
<evidence type="ECO:0000256" key="5">
    <source>
        <dbReference type="ARBA" id="ARBA00022691"/>
    </source>
</evidence>
<keyword evidence="1 6" id="KW-0963">Cytoplasm</keyword>
<reference evidence="7" key="1">
    <citation type="journal article" date="2014" name="Int. J. Syst. Evol. Microbiol.">
        <title>Complete genome sequence of Corynebacterium casei LMG S-19264T (=DSM 44701T), isolated from a smear-ripened cheese.</title>
        <authorList>
            <consortium name="US DOE Joint Genome Institute (JGI-PGF)"/>
            <person name="Walter F."/>
            <person name="Albersmeier A."/>
            <person name="Kalinowski J."/>
            <person name="Ruckert C."/>
        </authorList>
    </citation>
    <scope>NUCLEOTIDE SEQUENCE</scope>
    <source>
        <strain evidence="7">VKM B-2555</strain>
    </source>
</reference>
<dbReference type="EMBL" id="BSFK01000016">
    <property type="protein sequence ID" value="GLK77391.1"/>
    <property type="molecule type" value="Genomic_DNA"/>
</dbReference>
<dbReference type="GO" id="GO:0005829">
    <property type="term" value="C:cytosol"/>
    <property type="evidence" value="ECO:0007669"/>
    <property type="project" value="TreeGrafter"/>
</dbReference>
<comment type="caution">
    <text evidence="7">The sequence shown here is derived from an EMBL/GenBank/DDBJ whole genome shotgun (WGS) entry which is preliminary data.</text>
</comment>
<evidence type="ECO:0000256" key="3">
    <source>
        <dbReference type="ARBA" id="ARBA00022603"/>
    </source>
</evidence>
<evidence type="ECO:0000256" key="2">
    <source>
        <dbReference type="ARBA" id="ARBA00022552"/>
    </source>
</evidence>
<dbReference type="AlphaFoldDB" id="A0A9W6JJ83"/>
<keyword evidence="3 6" id="KW-0489">Methyltransferase</keyword>
<feature type="binding site" evidence="6">
    <location>
        <position position="149"/>
    </location>
    <ligand>
        <name>S-adenosyl-L-methionine</name>
        <dbReference type="ChEBI" id="CHEBI:59789"/>
    </ligand>
</feature>
<dbReference type="Gene3D" id="3.40.50.150">
    <property type="entry name" value="Vaccinia Virus protein VP39"/>
    <property type="match status" value="1"/>
</dbReference>
<dbReference type="HAMAP" id="MF_00074">
    <property type="entry name" value="16SrRNA_methyltr_G"/>
    <property type="match status" value="1"/>
</dbReference>
<sequence>MAGFDPANRAADRAAAERLMHVSRETWARLDALVATLDRWQATTNLVAPTTLAQVWTRHVADSAQLVNLAPADAEVWVDIGAGAGFPGLVVAALLAGRTEVHLVESNLKKAAFLREAARAMGLTVAVHGVRAEAALGSAIPHADVVSARALASLSDLLRLAAPLLKTGAVGLFPKGEKAADELTEAQESWNINASFHASRTDPAASVIRVEGLSDKRFG</sequence>
<feature type="binding site" evidence="6">
    <location>
        <position position="81"/>
    </location>
    <ligand>
        <name>S-adenosyl-L-methionine</name>
        <dbReference type="ChEBI" id="CHEBI:59789"/>
    </ligand>
</feature>
<protein>
    <recommendedName>
        <fullName evidence="6">Ribosomal RNA small subunit methyltransferase G</fullName>
        <ecNumber evidence="6">2.1.1.170</ecNumber>
    </recommendedName>
    <alternativeName>
        <fullName evidence="6">16S rRNA 7-methylguanosine methyltransferase</fullName>
        <shortName evidence="6">16S rRNA m7G methyltransferase</shortName>
    </alternativeName>
</protein>
<keyword evidence="4 6" id="KW-0808">Transferase</keyword>
<evidence type="ECO:0000313" key="7">
    <source>
        <dbReference type="EMBL" id="GLK77391.1"/>
    </source>
</evidence>
<dbReference type="Pfam" id="PF02527">
    <property type="entry name" value="GidB"/>
    <property type="match status" value="1"/>
</dbReference>